<name>A0A7C5RRV4_THERO</name>
<dbReference type="InterPro" id="IPR049718">
    <property type="entry name" value="AKO59007-like"/>
</dbReference>
<gene>
    <name evidence="1" type="ORF">ENM21_00590</name>
</gene>
<dbReference type="AlphaFoldDB" id="A0A7C5RRV4"/>
<comment type="caution">
    <text evidence="1">The sequence shown here is derived from an EMBL/GenBank/DDBJ whole genome shotgun (WGS) entry which is preliminary data.</text>
</comment>
<dbReference type="NCBIfam" id="NF033394">
    <property type="entry name" value="capsid_maj_Podo"/>
    <property type="match status" value="1"/>
</dbReference>
<dbReference type="EMBL" id="DRWX01000030">
    <property type="protein sequence ID" value="HHM95706.1"/>
    <property type="molecule type" value="Genomic_DNA"/>
</dbReference>
<proteinExistence type="predicted"/>
<organism evidence="1">
    <name type="scientific">Thermomicrobium roseum</name>
    <dbReference type="NCBI Taxonomy" id="500"/>
    <lineage>
        <taxon>Bacteria</taxon>
        <taxon>Pseudomonadati</taxon>
        <taxon>Thermomicrobiota</taxon>
        <taxon>Thermomicrobia</taxon>
        <taxon>Thermomicrobiales</taxon>
        <taxon>Thermomicrobiaceae</taxon>
        <taxon>Thermomicrobium</taxon>
    </lineage>
</organism>
<protein>
    <submittedName>
        <fullName evidence="1">Phage major capsid protein</fullName>
    </submittedName>
</protein>
<sequence>MASPRVYTSAGALTDLAKIFREHFEKPFVRALGEKVTLVKLFGTKSGTGHEAQWIVHYDRNNSAVFYKEDDPVADAGKQAYERARKPYKMARITYGASGLAIAATKSDEAALVRVLAEEARRASIDLLYKIDGHLLGINPNPVSDEYARVEMDCLGDIIRGTGVYATIDRTTATWWRSVVLDNGGTPRALTMGLFQQMRAELEKPEREAEISYILTSRVHFDQYGNLLEDRRRWVNVTKADGGFEALEYDSIPVMVIPRMAPGAMFWVDKRDWSYEVLLPFETEQVPVNTDREEYVIKTYANLICRHPGRQGVIRDLETT</sequence>
<accession>A0A7C5RRV4</accession>
<reference evidence="1" key="1">
    <citation type="journal article" date="2020" name="mSystems">
        <title>Genome- and Community-Level Interaction Insights into Carbon Utilization and Element Cycling Functions of Hydrothermarchaeota in Hydrothermal Sediment.</title>
        <authorList>
            <person name="Zhou Z."/>
            <person name="Liu Y."/>
            <person name="Xu W."/>
            <person name="Pan J."/>
            <person name="Luo Z.H."/>
            <person name="Li M."/>
        </authorList>
    </citation>
    <scope>NUCLEOTIDE SEQUENCE [LARGE SCALE GENOMIC DNA]</scope>
    <source>
        <strain evidence="1">SpSt-1065</strain>
    </source>
</reference>
<evidence type="ECO:0000313" key="1">
    <source>
        <dbReference type="EMBL" id="HHM95706.1"/>
    </source>
</evidence>